<protein>
    <recommendedName>
        <fullName evidence="5">Carrier domain-containing protein</fullName>
    </recommendedName>
</protein>
<dbReference type="GO" id="GO:0031177">
    <property type="term" value="F:phosphopantetheine binding"/>
    <property type="evidence" value="ECO:0007669"/>
    <property type="project" value="InterPro"/>
</dbReference>
<dbReference type="RefSeq" id="WP_145039537.1">
    <property type="nucleotide sequence ID" value="NZ_VMQU01000091.1"/>
</dbReference>
<evidence type="ECO:0000256" key="3">
    <source>
        <dbReference type="ARBA" id="ARBA00022553"/>
    </source>
</evidence>
<evidence type="ECO:0000313" key="7">
    <source>
        <dbReference type="Proteomes" id="UP000320513"/>
    </source>
</evidence>
<dbReference type="PANTHER" id="PTHR45527">
    <property type="entry name" value="NONRIBOSOMAL PEPTIDE SYNTHETASE"/>
    <property type="match status" value="1"/>
</dbReference>
<dbReference type="InterPro" id="IPR009081">
    <property type="entry name" value="PP-bd_ACP"/>
</dbReference>
<reference evidence="6 7" key="1">
    <citation type="submission" date="2019-07" db="EMBL/GenBank/DDBJ databases">
        <title>New Mycobacterium species.</title>
        <authorList>
            <person name="Tortoli E."/>
            <person name="Ghielmetti G."/>
            <person name="Friedel U."/>
            <person name="Trovato A."/>
        </authorList>
    </citation>
    <scope>NUCLEOTIDE SEQUENCE [LARGE SCALE GENOMIC DNA]</scope>
    <source>
        <strain evidence="6 7">16-83</strain>
    </source>
</reference>
<dbReference type="InterPro" id="IPR036736">
    <property type="entry name" value="ACP-like_sf"/>
</dbReference>
<evidence type="ECO:0000313" key="6">
    <source>
        <dbReference type="EMBL" id="TVS85851.1"/>
    </source>
</evidence>
<feature type="non-terminal residue" evidence="6">
    <location>
        <position position="1"/>
    </location>
</feature>
<dbReference type="Proteomes" id="UP000320513">
    <property type="component" value="Unassembled WGS sequence"/>
</dbReference>
<feature type="domain" description="Carrier" evidence="5">
    <location>
        <begin position="9"/>
        <end position="83"/>
    </location>
</feature>
<dbReference type="Gene3D" id="1.10.1200.10">
    <property type="entry name" value="ACP-like"/>
    <property type="match status" value="1"/>
</dbReference>
<feature type="region of interest" description="Disordered" evidence="4">
    <location>
        <begin position="80"/>
        <end position="107"/>
    </location>
</feature>
<dbReference type="GO" id="GO:0005737">
    <property type="term" value="C:cytoplasm"/>
    <property type="evidence" value="ECO:0007669"/>
    <property type="project" value="TreeGrafter"/>
</dbReference>
<dbReference type="SMART" id="SM00823">
    <property type="entry name" value="PKS_PP"/>
    <property type="match status" value="1"/>
</dbReference>
<dbReference type="GO" id="GO:0043041">
    <property type="term" value="P:amino acid activation for nonribosomal peptide biosynthetic process"/>
    <property type="evidence" value="ECO:0007669"/>
    <property type="project" value="TreeGrafter"/>
</dbReference>
<dbReference type="Pfam" id="PF00550">
    <property type="entry name" value="PP-binding"/>
    <property type="match status" value="1"/>
</dbReference>
<sequence>ARPSRPPAGGSAHTERALTALLEELLEITGVEREDNFFAVGGDSIVAVQLAGRATAQGLPLTPAMVFEHMSIAELAAAVDAAADQPAPERDSAPEPPSAPMSASGLDPAALAELTASWLRES</sequence>
<accession>A0A557XJD8</accession>
<dbReference type="InterPro" id="IPR020806">
    <property type="entry name" value="PKS_PP-bd"/>
</dbReference>
<proteinExistence type="predicted"/>
<keyword evidence="3" id="KW-0597">Phosphoprotein</keyword>
<evidence type="ECO:0000259" key="5">
    <source>
        <dbReference type="PROSITE" id="PS50075"/>
    </source>
</evidence>
<comment type="caution">
    <text evidence="6">The sequence shown here is derived from an EMBL/GenBank/DDBJ whole genome shotgun (WGS) entry which is preliminary data.</text>
</comment>
<evidence type="ECO:0000256" key="1">
    <source>
        <dbReference type="ARBA" id="ARBA00001957"/>
    </source>
</evidence>
<dbReference type="SUPFAM" id="SSF47336">
    <property type="entry name" value="ACP-like"/>
    <property type="match status" value="1"/>
</dbReference>
<dbReference type="PROSITE" id="PS50075">
    <property type="entry name" value="CARRIER"/>
    <property type="match status" value="1"/>
</dbReference>
<evidence type="ECO:0000256" key="2">
    <source>
        <dbReference type="ARBA" id="ARBA00022450"/>
    </source>
</evidence>
<dbReference type="GO" id="GO:0044550">
    <property type="term" value="P:secondary metabolite biosynthetic process"/>
    <property type="evidence" value="ECO:0007669"/>
    <property type="project" value="TreeGrafter"/>
</dbReference>
<organism evidence="6 7">
    <name type="scientific">Mycobacterium helveticum</name>
    <dbReference type="NCBI Taxonomy" id="2592811"/>
    <lineage>
        <taxon>Bacteria</taxon>
        <taxon>Bacillati</taxon>
        <taxon>Actinomycetota</taxon>
        <taxon>Actinomycetes</taxon>
        <taxon>Mycobacteriales</taxon>
        <taxon>Mycobacteriaceae</taxon>
        <taxon>Mycobacterium</taxon>
    </lineage>
</organism>
<dbReference type="PANTHER" id="PTHR45527:SF1">
    <property type="entry name" value="FATTY ACID SYNTHASE"/>
    <property type="match status" value="1"/>
</dbReference>
<dbReference type="FunFam" id="1.10.1200.10:FF:000005">
    <property type="entry name" value="Nonribosomal peptide synthetase 1"/>
    <property type="match status" value="1"/>
</dbReference>
<dbReference type="PROSITE" id="PS00012">
    <property type="entry name" value="PHOSPHOPANTETHEINE"/>
    <property type="match status" value="1"/>
</dbReference>
<dbReference type="InterPro" id="IPR006162">
    <property type="entry name" value="Ppantetheine_attach_site"/>
</dbReference>
<name>A0A557XJD8_9MYCO</name>
<dbReference type="AlphaFoldDB" id="A0A557XJD8"/>
<keyword evidence="7" id="KW-1185">Reference proteome</keyword>
<keyword evidence="2" id="KW-0596">Phosphopantetheine</keyword>
<comment type="cofactor">
    <cofactor evidence="1">
        <name>pantetheine 4'-phosphate</name>
        <dbReference type="ChEBI" id="CHEBI:47942"/>
    </cofactor>
</comment>
<evidence type="ECO:0000256" key="4">
    <source>
        <dbReference type="SAM" id="MobiDB-lite"/>
    </source>
</evidence>
<gene>
    <name evidence="6" type="ORF">FPZ47_19060</name>
</gene>
<dbReference type="EMBL" id="VMQU01000091">
    <property type="protein sequence ID" value="TVS85851.1"/>
    <property type="molecule type" value="Genomic_DNA"/>
</dbReference>